<evidence type="ECO:0000256" key="1">
    <source>
        <dbReference type="SAM" id="SignalP"/>
    </source>
</evidence>
<dbReference type="InterPro" id="IPR019660">
    <property type="entry name" value="Put_sensory_transdc_reg_YbjN"/>
</dbReference>
<protein>
    <recommendedName>
        <fullName evidence="4">Sensory transduction regulator</fullName>
    </recommendedName>
</protein>
<sequence>MHMFRLAAVVAALSLSAGAASAQVTPQAVSDWLSGRALTPELVTEGEESFIRVQDEGLTWLLFFYGCEAQGCDSLQFGAGFTNDSITQDMVNAWNRDRRFLKAYFEAGEEGSAIVQYDMIPTAGAPMDHLSDHVDLWRGTLADFAVHVGYLQAAAEAE</sequence>
<dbReference type="EMBL" id="BATC01000032">
    <property type="protein sequence ID" value="GAD59610.1"/>
    <property type="molecule type" value="Genomic_DNA"/>
</dbReference>
<gene>
    <name evidence="2" type="ORF">MBEBAB_1860</name>
</gene>
<keyword evidence="1" id="KW-0732">Signal</keyword>
<evidence type="ECO:0000313" key="2">
    <source>
        <dbReference type="EMBL" id="GAD59610.1"/>
    </source>
</evidence>
<proteinExistence type="predicted"/>
<name>A0A8E0NC25_9CAUL</name>
<dbReference type="Pfam" id="PF10722">
    <property type="entry name" value="YbjN"/>
    <property type="match status" value="1"/>
</dbReference>
<dbReference type="RefSeq" id="WP_021697704.1">
    <property type="nucleotide sequence ID" value="NZ_BATC01000032.1"/>
</dbReference>
<evidence type="ECO:0008006" key="4">
    <source>
        <dbReference type="Google" id="ProtNLM"/>
    </source>
</evidence>
<feature type="signal peptide" evidence="1">
    <location>
        <begin position="1"/>
        <end position="22"/>
    </location>
</feature>
<keyword evidence="3" id="KW-1185">Reference proteome</keyword>
<dbReference type="OrthoDB" id="33037at2"/>
<evidence type="ECO:0000313" key="3">
    <source>
        <dbReference type="Proteomes" id="UP000016569"/>
    </source>
</evidence>
<organism evidence="2 3">
    <name type="scientific">Brevundimonas abyssalis TAR-001</name>
    <dbReference type="NCBI Taxonomy" id="1391729"/>
    <lineage>
        <taxon>Bacteria</taxon>
        <taxon>Pseudomonadati</taxon>
        <taxon>Pseudomonadota</taxon>
        <taxon>Alphaproteobacteria</taxon>
        <taxon>Caulobacterales</taxon>
        <taxon>Caulobacteraceae</taxon>
        <taxon>Brevundimonas</taxon>
    </lineage>
</organism>
<comment type="caution">
    <text evidence="2">The sequence shown here is derived from an EMBL/GenBank/DDBJ whole genome shotgun (WGS) entry which is preliminary data.</text>
</comment>
<dbReference type="Proteomes" id="UP000016569">
    <property type="component" value="Unassembled WGS sequence"/>
</dbReference>
<reference evidence="3" key="1">
    <citation type="journal article" date="2013" name="Genome Announc.">
        <title>Draft Genome Sequence of the Dimorphic Prosthecate Bacterium Brevundimonas abyssalis TAR-001T.</title>
        <authorList>
            <person name="Tsubouchi T."/>
            <person name="Nishi S."/>
            <person name="Usui K."/>
            <person name="Shimane Y."/>
            <person name="Takaki Y."/>
            <person name="Maruyama T."/>
            <person name="Hatada Y."/>
        </authorList>
    </citation>
    <scope>NUCLEOTIDE SEQUENCE [LARGE SCALE GENOMIC DNA]</scope>
    <source>
        <strain evidence="3">TAR-001</strain>
    </source>
</reference>
<accession>A0A8E0NC25</accession>
<dbReference type="CDD" id="cd17511">
    <property type="entry name" value="YbjN_AmyR-like"/>
    <property type="match status" value="1"/>
</dbReference>
<dbReference type="AlphaFoldDB" id="A0A8E0NC25"/>
<feature type="chain" id="PRO_5034666863" description="Sensory transduction regulator" evidence="1">
    <location>
        <begin position="23"/>
        <end position="158"/>
    </location>
</feature>